<keyword evidence="10" id="KW-1185">Reference proteome</keyword>
<evidence type="ECO:0000256" key="6">
    <source>
        <dbReference type="ARBA" id="ARBA00023027"/>
    </source>
</evidence>
<proteinExistence type="inferred from homology"/>
<keyword evidence="5" id="KW-0560">Oxidoreductase</keyword>
<accession>A0A1T3NV47</accession>
<dbReference type="SMART" id="SM00829">
    <property type="entry name" value="PKS_ER"/>
    <property type="match status" value="1"/>
</dbReference>
<dbReference type="PANTHER" id="PTHR43880">
    <property type="entry name" value="ALCOHOL DEHYDROGENASE"/>
    <property type="match status" value="1"/>
</dbReference>
<dbReference type="InterPro" id="IPR002328">
    <property type="entry name" value="ADH_Zn_CS"/>
</dbReference>
<dbReference type="STRING" id="159449.B4N89_05910"/>
<dbReference type="Gene3D" id="3.90.180.10">
    <property type="entry name" value="Medium-chain alcohol dehydrogenases, catalytic domain"/>
    <property type="match status" value="1"/>
</dbReference>
<evidence type="ECO:0000256" key="3">
    <source>
        <dbReference type="ARBA" id="ARBA00022723"/>
    </source>
</evidence>
<evidence type="ECO:0000256" key="5">
    <source>
        <dbReference type="ARBA" id="ARBA00023002"/>
    </source>
</evidence>
<dbReference type="InterPro" id="IPR020843">
    <property type="entry name" value="ER"/>
</dbReference>
<dbReference type="InterPro" id="IPR013149">
    <property type="entry name" value="ADH-like_C"/>
</dbReference>
<dbReference type="SUPFAM" id="SSF51735">
    <property type="entry name" value="NAD(P)-binding Rossmann-fold domains"/>
    <property type="match status" value="1"/>
</dbReference>
<evidence type="ECO:0000256" key="1">
    <source>
        <dbReference type="ARBA" id="ARBA00001947"/>
    </source>
</evidence>
<dbReference type="GO" id="GO:0008270">
    <property type="term" value="F:zinc ion binding"/>
    <property type="evidence" value="ECO:0007669"/>
    <property type="project" value="InterPro"/>
</dbReference>
<dbReference type="AlphaFoldDB" id="A0A1T3NV47"/>
<dbReference type="PANTHER" id="PTHR43880:SF12">
    <property type="entry name" value="ALCOHOL DEHYDROGENASE CLASS-3"/>
    <property type="match status" value="1"/>
</dbReference>
<gene>
    <name evidence="9" type="ORF">B4N89_05910</name>
</gene>
<dbReference type="Proteomes" id="UP000190037">
    <property type="component" value="Unassembled WGS sequence"/>
</dbReference>
<dbReference type="RefSeq" id="WP_078974811.1">
    <property type="nucleotide sequence ID" value="NZ_MWQN01000001.1"/>
</dbReference>
<dbReference type="Gene3D" id="3.40.50.720">
    <property type="entry name" value="NAD(P)-binding Rossmann-like Domain"/>
    <property type="match status" value="1"/>
</dbReference>
<dbReference type="InterPro" id="IPR013154">
    <property type="entry name" value="ADH-like_N"/>
</dbReference>
<dbReference type="SUPFAM" id="SSF50129">
    <property type="entry name" value="GroES-like"/>
    <property type="match status" value="1"/>
</dbReference>
<protein>
    <recommendedName>
        <fullName evidence="8">Enoyl reductase (ER) domain-containing protein</fullName>
    </recommendedName>
</protein>
<comment type="caution">
    <text evidence="9">The sequence shown here is derived from an EMBL/GenBank/DDBJ whole genome shotgun (WGS) entry which is preliminary data.</text>
</comment>
<evidence type="ECO:0000256" key="4">
    <source>
        <dbReference type="ARBA" id="ARBA00022833"/>
    </source>
</evidence>
<dbReference type="eggNOG" id="COG1062">
    <property type="taxonomic scope" value="Bacteria"/>
</dbReference>
<dbReference type="GO" id="GO:0046294">
    <property type="term" value="P:formaldehyde catabolic process"/>
    <property type="evidence" value="ECO:0007669"/>
    <property type="project" value="TreeGrafter"/>
</dbReference>
<keyword evidence="6" id="KW-0520">NAD</keyword>
<sequence length="368" mass="38238">MRAILHTATGAEIRDDVTVRDPEAGEVLVRIVATGVCHSDVSVLEGVIEWPTPSVLGHEGAGIVEKVGAGVGSVAPGDHVVITTIAACGMCRHCQTGHPNRCRQTLGNRGTPFAIGDEPVWNFAGASTFAELTLVKEIQCVSIPKDVPLTSACLVPCGVVTGAGAVLNRANVLPGQTAAVIGLGGVGLSAVQALRLKGAGRVVGIDTVPGKFELAGAFGATDFVKSGKGVDVADEIRTLFPYSDEVKVGVFGAGGVDWIFECTGIPAVLENAMEALDWGGTLIAVGQPAQTATASIRIANLLQCDRGILGTRAGGVRPHEDIRTVVELYRQGKFDLDALVSRVYPAEGFHDVLDDMHHGRIARGVIAF</sequence>
<dbReference type="OrthoDB" id="334894at2"/>
<dbReference type="InterPro" id="IPR036291">
    <property type="entry name" value="NAD(P)-bd_dom_sf"/>
</dbReference>
<organism evidence="9 10">
    <name type="scientific">Embleya scabrispora</name>
    <dbReference type="NCBI Taxonomy" id="159449"/>
    <lineage>
        <taxon>Bacteria</taxon>
        <taxon>Bacillati</taxon>
        <taxon>Actinomycetota</taxon>
        <taxon>Actinomycetes</taxon>
        <taxon>Kitasatosporales</taxon>
        <taxon>Streptomycetaceae</taxon>
        <taxon>Embleya</taxon>
    </lineage>
</organism>
<dbReference type="PROSITE" id="PS00059">
    <property type="entry name" value="ADH_ZINC"/>
    <property type="match status" value="1"/>
</dbReference>
<evidence type="ECO:0000313" key="9">
    <source>
        <dbReference type="EMBL" id="OPC80551.1"/>
    </source>
</evidence>
<dbReference type="GO" id="GO:0051903">
    <property type="term" value="F:S-(hydroxymethyl)glutathione dehydrogenase [NAD(P)+] activity"/>
    <property type="evidence" value="ECO:0007669"/>
    <property type="project" value="TreeGrafter"/>
</dbReference>
<dbReference type="Pfam" id="PF00107">
    <property type="entry name" value="ADH_zinc_N"/>
    <property type="match status" value="1"/>
</dbReference>
<dbReference type="FunFam" id="3.40.50.720:FF:000003">
    <property type="entry name" value="S-(hydroxymethyl)glutathione dehydrogenase"/>
    <property type="match status" value="1"/>
</dbReference>
<keyword evidence="4 7" id="KW-0862">Zinc</keyword>
<dbReference type="GO" id="GO:0005829">
    <property type="term" value="C:cytosol"/>
    <property type="evidence" value="ECO:0007669"/>
    <property type="project" value="TreeGrafter"/>
</dbReference>
<dbReference type="EMBL" id="MWQN01000001">
    <property type="protein sequence ID" value="OPC80551.1"/>
    <property type="molecule type" value="Genomic_DNA"/>
</dbReference>
<feature type="domain" description="Enoyl reductase (ER)" evidence="8">
    <location>
        <begin position="10"/>
        <end position="366"/>
    </location>
</feature>
<evidence type="ECO:0000256" key="7">
    <source>
        <dbReference type="RuleBase" id="RU361277"/>
    </source>
</evidence>
<name>A0A1T3NV47_9ACTN</name>
<dbReference type="InterPro" id="IPR011032">
    <property type="entry name" value="GroES-like_sf"/>
</dbReference>
<evidence type="ECO:0000313" key="10">
    <source>
        <dbReference type="Proteomes" id="UP000190037"/>
    </source>
</evidence>
<dbReference type="Pfam" id="PF08240">
    <property type="entry name" value="ADH_N"/>
    <property type="match status" value="1"/>
</dbReference>
<evidence type="ECO:0000259" key="8">
    <source>
        <dbReference type="SMART" id="SM00829"/>
    </source>
</evidence>
<evidence type="ECO:0000256" key="2">
    <source>
        <dbReference type="ARBA" id="ARBA00008072"/>
    </source>
</evidence>
<comment type="similarity">
    <text evidence="2 7">Belongs to the zinc-containing alcohol dehydrogenase family.</text>
</comment>
<reference evidence="9 10" key="1">
    <citation type="submission" date="2017-03" db="EMBL/GenBank/DDBJ databases">
        <title>Draft genome sequence of Streptomyces scabrisporus NF3, endophyte isolated from Amphipterygium adstringens.</title>
        <authorList>
            <person name="Vazquez M."/>
            <person name="Ceapa C.D."/>
            <person name="Rodriguez Luna D."/>
            <person name="Sanchez Esquivel S."/>
        </authorList>
    </citation>
    <scope>NUCLEOTIDE SEQUENCE [LARGE SCALE GENOMIC DNA]</scope>
    <source>
        <strain evidence="9 10">NF3</strain>
    </source>
</reference>
<comment type="cofactor">
    <cofactor evidence="1 7">
        <name>Zn(2+)</name>
        <dbReference type="ChEBI" id="CHEBI:29105"/>
    </cofactor>
</comment>
<keyword evidence="3 7" id="KW-0479">Metal-binding</keyword>